<dbReference type="AlphaFoldDB" id="L7LBJ8"/>
<keyword evidence="2" id="KW-1185">Reference proteome</keyword>
<proteinExistence type="predicted"/>
<dbReference type="EMBL" id="BANT01000037">
    <property type="protein sequence ID" value="GAC58309.1"/>
    <property type="molecule type" value="Genomic_DNA"/>
</dbReference>
<evidence type="ECO:0000313" key="1">
    <source>
        <dbReference type="EMBL" id="GAC58309.1"/>
    </source>
</evidence>
<evidence type="ECO:0008006" key="3">
    <source>
        <dbReference type="Google" id="ProtNLM"/>
    </source>
</evidence>
<organism evidence="1 2">
    <name type="scientific">Gordonia hirsuta DSM 44140 = NBRC 16056</name>
    <dbReference type="NCBI Taxonomy" id="1121927"/>
    <lineage>
        <taxon>Bacteria</taxon>
        <taxon>Bacillati</taxon>
        <taxon>Actinomycetota</taxon>
        <taxon>Actinomycetes</taxon>
        <taxon>Mycobacteriales</taxon>
        <taxon>Gordoniaceae</taxon>
        <taxon>Gordonia</taxon>
    </lineage>
</organism>
<dbReference type="OrthoDB" id="4543339at2"/>
<dbReference type="Proteomes" id="UP000053405">
    <property type="component" value="Unassembled WGS sequence"/>
</dbReference>
<comment type="caution">
    <text evidence="1">The sequence shown here is derived from an EMBL/GenBank/DDBJ whole genome shotgun (WGS) entry which is preliminary data.</text>
</comment>
<reference evidence="1 2" key="1">
    <citation type="submission" date="2012-12" db="EMBL/GenBank/DDBJ databases">
        <title>Whole genome shotgun sequence of Gordonia hirsuta NBRC 16056.</title>
        <authorList>
            <person name="Isaki-Nakamura S."/>
            <person name="Hosoyama A."/>
            <person name="Tsuchikane K."/>
            <person name="Katsumata H."/>
            <person name="Baba S."/>
            <person name="Yamazaki S."/>
            <person name="Fujita N."/>
        </authorList>
    </citation>
    <scope>NUCLEOTIDE SEQUENCE [LARGE SCALE GENOMIC DNA]</scope>
    <source>
        <strain evidence="1 2">NBRC 16056</strain>
    </source>
</reference>
<gene>
    <name evidence="1" type="ORF">GOHSU_37_00050</name>
</gene>
<name>L7LBJ8_9ACTN</name>
<dbReference type="STRING" id="1121927.GOHSU_37_00050"/>
<sequence>MLAQIAVIPSAPLLVPELAGPAATDTEPVRAAVLAAGNRLAQASGQWIAVGVGTGDHCAVSGDFGAYGVPVPIRLPHPSESTAPPPLSMLLAGWLAGQSRPQPSSVSPVIVDPETTPAAAGALGADLAAITASAEQNIGLLVVADGATALSPAAPGGGERASAWALQRRIDAAVAAVDPDGLSRLPVDECATEGVETRAAWQVLAGVLSSLPPMTSRVGYAAAPFGVGYTVATLQPVGTP</sequence>
<dbReference type="eggNOG" id="COG3885">
    <property type="taxonomic scope" value="Bacteria"/>
</dbReference>
<dbReference type="RefSeq" id="WP_005942198.1">
    <property type="nucleotide sequence ID" value="NZ_ATVK01000019.1"/>
</dbReference>
<dbReference type="Gene3D" id="3.40.830.10">
    <property type="entry name" value="LigB-like"/>
    <property type="match status" value="1"/>
</dbReference>
<evidence type="ECO:0000313" key="2">
    <source>
        <dbReference type="Proteomes" id="UP000053405"/>
    </source>
</evidence>
<accession>L7LBJ8</accession>
<protein>
    <recommendedName>
        <fullName evidence="3">Extradiol ring-cleavage dioxygenase class III enzyme subunit B domain-containing protein</fullName>
    </recommendedName>
</protein>